<sequence>MSTSMVAIICRLSSHLVSRRTTRAFVLGLLRASVEDARPSGSYFFDSLSNCSLKILLGSSKTCIFPSDLFTRSLPLMEKLSSLLAKLDIESSRSAG</sequence>
<proteinExistence type="predicted"/>
<evidence type="ECO:0000313" key="1">
    <source>
        <dbReference type="EMBL" id="GFD18733.1"/>
    </source>
</evidence>
<dbReference type="AlphaFoldDB" id="A0A699U9S6"/>
<organism evidence="1">
    <name type="scientific">Tanacetum cinerariifolium</name>
    <name type="common">Dalmatian daisy</name>
    <name type="synonym">Chrysanthemum cinerariifolium</name>
    <dbReference type="NCBI Taxonomy" id="118510"/>
    <lineage>
        <taxon>Eukaryota</taxon>
        <taxon>Viridiplantae</taxon>
        <taxon>Streptophyta</taxon>
        <taxon>Embryophyta</taxon>
        <taxon>Tracheophyta</taxon>
        <taxon>Spermatophyta</taxon>
        <taxon>Magnoliopsida</taxon>
        <taxon>eudicotyledons</taxon>
        <taxon>Gunneridae</taxon>
        <taxon>Pentapetalae</taxon>
        <taxon>asterids</taxon>
        <taxon>campanulids</taxon>
        <taxon>Asterales</taxon>
        <taxon>Asteraceae</taxon>
        <taxon>Asteroideae</taxon>
        <taxon>Anthemideae</taxon>
        <taxon>Anthemidinae</taxon>
        <taxon>Tanacetum</taxon>
    </lineage>
</organism>
<comment type="caution">
    <text evidence="1">The sequence shown here is derived from an EMBL/GenBank/DDBJ whole genome shotgun (WGS) entry which is preliminary data.</text>
</comment>
<accession>A0A699U9S6</accession>
<reference evidence="1" key="1">
    <citation type="journal article" date="2019" name="Sci. Rep.">
        <title>Draft genome of Tanacetum cinerariifolium, the natural source of mosquito coil.</title>
        <authorList>
            <person name="Yamashiro T."/>
            <person name="Shiraishi A."/>
            <person name="Satake H."/>
            <person name="Nakayama K."/>
        </authorList>
    </citation>
    <scope>NUCLEOTIDE SEQUENCE</scope>
</reference>
<name>A0A699U9S6_TANCI</name>
<dbReference type="EMBL" id="BKCJ011309409">
    <property type="protein sequence ID" value="GFD18733.1"/>
    <property type="molecule type" value="Genomic_DNA"/>
</dbReference>
<protein>
    <submittedName>
        <fullName evidence="1">Uncharacterized protein</fullName>
    </submittedName>
</protein>
<gene>
    <name evidence="1" type="ORF">Tci_890702</name>
</gene>